<feature type="compositionally biased region" description="Low complexity" evidence="1">
    <location>
        <begin position="73"/>
        <end position="82"/>
    </location>
</feature>
<feature type="region of interest" description="Disordered" evidence="1">
    <location>
        <begin position="31"/>
        <end position="93"/>
    </location>
</feature>
<name>A0A565A6L4_PLAVI</name>
<dbReference type="Proteomes" id="UP000220605">
    <property type="component" value="Unassembled WGS sequence"/>
</dbReference>
<reference evidence="3" key="1">
    <citation type="submission" date="2016-07" db="EMBL/GenBank/DDBJ databases">
        <authorList>
            <consortium name="Pathogen Informatics"/>
        </authorList>
    </citation>
    <scope>NUCLEOTIDE SEQUENCE</scope>
</reference>
<evidence type="ECO:0000313" key="3">
    <source>
        <dbReference type="EMBL" id="VVA00179.1"/>
    </source>
</evidence>
<keyword evidence="2" id="KW-0472">Membrane</keyword>
<evidence type="ECO:0000256" key="1">
    <source>
        <dbReference type="SAM" id="MobiDB-lite"/>
    </source>
</evidence>
<keyword evidence="2" id="KW-1133">Transmembrane helix</keyword>
<evidence type="ECO:0000256" key="2">
    <source>
        <dbReference type="SAM" id="Phobius"/>
    </source>
</evidence>
<keyword evidence="2" id="KW-0812">Transmembrane</keyword>
<organism evidence="3">
    <name type="scientific">Plasmodium vivax</name>
    <name type="common">malaria parasite P. vivax</name>
    <dbReference type="NCBI Taxonomy" id="5855"/>
    <lineage>
        <taxon>Eukaryota</taxon>
        <taxon>Sar</taxon>
        <taxon>Alveolata</taxon>
        <taxon>Apicomplexa</taxon>
        <taxon>Aconoidasida</taxon>
        <taxon>Haemosporida</taxon>
        <taxon>Plasmodiidae</taxon>
        <taxon>Plasmodium</taxon>
        <taxon>Plasmodium (Plasmodium)</taxon>
    </lineage>
</organism>
<feature type="compositionally biased region" description="Polar residues" evidence="1">
    <location>
        <begin position="60"/>
        <end position="72"/>
    </location>
</feature>
<dbReference type="OrthoDB" id="10481378at2759"/>
<dbReference type="VEuPathDB" id="PlasmoDB:PVP01_0008920"/>
<accession>A0A565A6L4</accession>
<proteinExistence type="predicted"/>
<dbReference type="EMBL" id="FLZR02000044">
    <property type="protein sequence ID" value="VVA00179.1"/>
    <property type="molecule type" value="Genomic_DNA"/>
</dbReference>
<gene>
    <name evidence="3" type="ORF">PVP01_0008920</name>
</gene>
<feature type="transmembrane region" description="Helical" evidence="2">
    <location>
        <begin position="115"/>
        <end position="138"/>
    </location>
</feature>
<sequence length="184" mass="21237">MLRKNIILLYHLSIDIPAINTDKAATPHKEVYNQKEQPSQNGDHSQTRPHQSMEFKRTKSTFQGSTRNADGVSTNSLTSSKSSRSDGYSEEVEPSEKYIDEYTSVINLITTYKKYIINTVVPLIIILLLILLMKYKALRIIFTKIKRKKQNDMNEKLQRVLQQPSNGSEQRRIPFSYSAFEYSS</sequence>
<protein>
    <submittedName>
        <fullName evidence="3">VIR protein</fullName>
    </submittedName>
</protein>
<dbReference type="AlphaFoldDB" id="A0A565A6L4"/>
<dbReference type="VEuPathDB" id="PlasmoDB:PVW1_140081400"/>
<feature type="compositionally biased region" description="Polar residues" evidence="1">
    <location>
        <begin position="34"/>
        <end position="50"/>
    </location>
</feature>